<dbReference type="PANTHER" id="PTHR32027">
    <property type="entry name" value="CYTOSINE DEAMINASE"/>
    <property type="match status" value="1"/>
</dbReference>
<proteinExistence type="predicted"/>
<dbReference type="RefSeq" id="WP_055081756.1">
    <property type="nucleotide sequence ID" value="NZ_CXSU01000005.1"/>
</dbReference>
<dbReference type="PANTHER" id="PTHR32027:SF0">
    <property type="entry name" value="CYTOSINE DEAMINASE"/>
    <property type="match status" value="1"/>
</dbReference>
<dbReference type="Gene3D" id="2.30.40.10">
    <property type="entry name" value="Urease, subunit C, domain 1"/>
    <property type="match status" value="1"/>
</dbReference>
<sequence>MDFRALPSGPITLSDVTVPACLLGQAGDLVVTDLHIADGRLTDTPGPRVDMARAMALPCFTDMHTHLDKGHIWPRASNPDGSFMGALASVRADHANWHADDLRARMTFALKCAHAHGTRAIRTHLDSIPPQPQITWPVFAELRDDWAGRIDLQGVCLIGCDQFSEDGDFRDTADLVSHHGGVLGMVTYPVPDLADRLRGFLRMAAERGLAADFHVDETMEAGSETLRLIAETVLETGFDAPVTVGHCCSLSTQETARAMDTLDLVARAGLHVVSLPMCNLYLQDRGPGTPRNRGVTLVHEMRDRGIPVSFASDNTRDPFYAYGDLDMVEVMRQATRIAHLDHSRDDWVTAFTTQPAATCGFPAQTLEPGAPADLVLFNARDWTEFHARPQSDRIVLRGGRAIDRTLPAYSDLDHLWETTP</sequence>
<dbReference type="NCBIfam" id="NF005759">
    <property type="entry name" value="PRK07583.1"/>
    <property type="match status" value="1"/>
</dbReference>
<dbReference type="SUPFAM" id="SSF51556">
    <property type="entry name" value="Metallo-dependent hydrolases"/>
    <property type="match status" value="1"/>
</dbReference>
<evidence type="ECO:0000259" key="1">
    <source>
        <dbReference type="Pfam" id="PF07969"/>
    </source>
</evidence>
<reference evidence="2 3" key="1">
    <citation type="submission" date="2015-07" db="EMBL/GenBank/DDBJ databases">
        <authorList>
            <person name="Noorani M."/>
        </authorList>
    </citation>
    <scope>NUCLEOTIDE SEQUENCE [LARGE SCALE GENOMIC DNA]</scope>
    <source>
        <strain evidence="2 3">CECT 7802</strain>
    </source>
</reference>
<dbReference type="GO" id="GO:0006209">
    <property type="term" value="P:cytosine catabolic process"/>
    <property type="evidence" value="ECO:0007669"/>
    <property type="project" value="TreeGrafter"/>
</dbReference>
<accession>A0A0M6YDP9</accession>
<evidence type="ECO:0000313" key="3">
    <source>
        <dbReference type="Proteomes" id="UP000049222"/>
    </source>
</evidence>
<gene>
    <name evidence="2" type="primary">codA</name>
    <name evidence="2" type="ORF">JDO7802_00112</name>
</gene>
<organism evidence="2 3">
    <name type="scientific">Jannaschia donghaensis</name>
    <dbReference type="NCBI Taxonomy" id="420998"/>
    <lineage>
        <taxon>Bacteria</taxon>
        <taxon>Pseudomonadati</taxon>
        <taxon>Pseudomonadota</taxon>
        <taxon>Alphaproteobacteria</taxon>
        <taxon>Rhodobacterales</taxon>
        <taxon>Roseobacteraceae</taxon>
        <taxon>Jannaschia</taxon>
    </lineage>
</organism>
<dbReference type="InterPro" id="IPR052349">
    <property type="entry name" value="Metallo-hydrolase_Enzymes"/>
</dbReference>
<dbReference type="OrthoDB" id="9815027at2"/>
<dbReference type="EMBL" id="CXSU01000005">
    <property type="protein sequence ID" value="CTQ48110.1"/>
    <property type="molecule type" value="Genomic_DNA"/>
</dbReference>
<dbReference type="InterPro" id="IPR011059">
    <property type="entry name" value="Metal-dep_hydrolase_composite"/>
</dbReference>
<feature type="domain" description="Amidohydrolase 3" evidence="1">
    <location>
        <begin position="197"/>
        <end position="387"/>
    </location>
</feature>
<keyword evidence="2" id="KW-0378">Hydrolase</keyword>
<dbReference type="GO" id="GO:0004131">
    <property type="term" value="F:cytosine deaminase activity"/>
    <property type="evidence" value="ECO:0007669"/>
    <property type="project" value="UniProtKB-EC"/>
</dbReference>
<dbReference type="AlphaFoldDB" id="A0A0M6YDP9"/>
<dbReference type="InterPro" id="IPR032466">
    <property type="entry name" value="Metal_Hydrolase"/>
</dbReference>
<dbReference type="EC" id="3.5.4.1" evidence="2"/>
<dbReference type="Pfam" id="PF07969">
    <property type="entry name" value="Amidohydro_3"/>
    <property type="match status" value="1"/>
</dbReference>
<dbReference type="InterPro" id="IPR013108">
    <property type="entry name" value="Amidohydro_3"/>
</dbReference>
<protein>
    <submittedName>
        <fullName evidence="2">Cytosine deaminase</fullName>
        <ecNumber evidence="2">3.5.4.1</ecNumber>
    </submittedName>
</protein>
<evidence type="ECO:0000313" key="2">
    <source>
        <dbReference type="EMBL" id="CTQ48110.1"/>
    </source>
</evidence>
<dbReference type="STRING" id="420998.JDO7802_00112"/>
<dbReference type="CDD" id="cd01293">
    <property type="entry name" value="Bact_CD"/>
    <property type="match status" value="1"/>
</dbReference>
<dbReference type="Gene3D" id="3.20.20.140">
    <property type="entry name" value="Metal-dependent hydrolases"/>
    <property type="match status" value="1"/>
</dbReference>
<name>A0A0M6YDP9_9RHOB</name>
<keyword evidence="3" id="KW-1185">Reference proteome</keyword>
<dbReference type="GO" id="GO:0035888">
    <property type="term" value="F:isoguanine deaminase activity"/>
    <property type="evidence" value="ECO:0007669"/>
    <property type="project" value="TreeGrafter"/>
</dbReference>
<dbReference type="Proteomes" id="UP000049222">
    <property type="component" value="Unassembled WGS sequence"/>
</dbReference>